<comment type="caution">
    <text evidence="1">The sequence shown here is derived from an EMBL/GenBank/DDBJ whole genome shotgun (WGS) entry which is preliminary data.</text>
</comment>
<dbReference type="EMBL" id="JBBKAI010000002">
    <property type="protein sequence ID" value="MEJ8655099.1"/>
    <property type="molecule type" value="Genomic_DNA"/>
</dbReference>
<organism evidence="1 2">
    <name type="scientific">Streptomyces pratisoli</name>
    <dbReference type="NCBI Taxonomy" id="3139917"/>
    <lineage>
        <taxon>Bacteria</taxon>
        <taxon>Bacillati</taxon>
        <taxon>Actinomycetota</taxon>
        <taxon>Actinomycetes</taxon>
        <taxon>Kitasatosporales</taxon>
        <taxon>Streptomycetaceae</taxon>
        <taxon>Streptomyces</taxon>
    </lineage>
</organism>
<evidence type="ECO:0000313" key="1">
    <source>
        <dbReference type="EMBL" id="MEJ8655099.1"/>
    </source>
</evidence>
<reference evidence="1" key="1">
    <citation type="submission" date="2024-03" db="EMBL/GenBank/DDBJ databases">
        <title>Novel Streptomyces species of biotechnological and ecological value are a feature of Machair soil.</title>
        <authorList>
            <person name="Prole J.R."/>
            <person name="Goodfellow M."/>
            <person name="Allenby N."/>
            <person name="Ward A.C."/>
        </authorList>
    </citation>
    <scope>NUCLEOTIDE SEQUENCE</scope>
    <source>
        <strain evidence="1">MS1.AVA.4</strain>
    </source>
</reference>
<sequence>MTGVRDRRGHARAGSWVYQARSRGRMLPAIVLQAGGVGLYAGA</sequence>
<keyword evidence="2" id="KW-1185">Reference proteome</keyword>
<evidence type="ECO:0000313" key="2">
    <source>
        <dbReference type="Proteomes" id="UP001375539"/>
    </source>
</evidence>
<dbReference type="Proteomes" id="UP001375539">
    <property type="component" value="Unassembled WGS sequence"/>
</dbReference>
<gene>
    <name evidence="1" type="ORF">WKI58_00925</name>
</gene>
<protein>
    <submittedName>
        <fullName evidence="1">Uncharacterized protein</fullName>
    </submittedName>
</protein>
<proteinExistence type="predicted"/>
<name>A0ACC6Q9Q0_9ACTN</name>
<accession>A0ACC6Q9Q0</accession>